<comment type="caution">
    <text evidence="6">The sequence shown here is derived from an EMBL/GenBank/DDBJ whole genome shotgun (WGS) entry which is preliminary data.</text>
</comment>
<dbReference type="Proteomes" id="UP000095767">
    <property type="component" value="Unassembled WGS sequence"/>
</dbReference>
<gene>
    <name evidence="6" type="ORF">BAE44_0017660</name>
</gene>
<name>A0A1E5V874_9POAL</name>
<evidence type="ECO:0000256" key="4">
    <source>
        <dbReference type="PIRSR" id="PIRSR602401-1"/>
    </source>
</evidence>
<dbReference type="PANTHER" id="PTHR47955">
    <property type="entry name" value="CYTOCHROME P450 FAMILY 71 PROTEIN"/>
    <property type="match status" value="1"/>
</dbReference>
<reference evidence="6 7" key="1">
    <citation type="submission" date="2016-09" db="EMBL/GenBank/DDBJ databases">
        <title>The draft genome of Dichanthelium oligosanthes: A C3 panicoid grass species.</title>
        <authorList>
            <person name="Studer A.J."/>
            <person name="Schnable J.C."/>
            <person name="Brutnell T.P."/>
        </authorList>
    </citation>
    <scope>NUCLEOTIDE SEQUENCE [LARGE SCALE GENOMIC DNA]</scope>
    <source>
        <strain evidence="7">cv. Kellogg 1175</strain>
        <tissue evidence="6">Leaf</tissue>
    </source>
</reference>
<organism evidence="6 7">
    <name type="scientific">Dichanthelium oligosanthes</name>
    <dbReference type="NCBI Taxonomy" id="888268"/>
    <lineage>
        <taxon>Eukaryota</taxon>
        <taxon>Viridiplantae</taxon>
        <taxon>Streptophyta</taxon>
        <taxon>Embryophyta</taxon>
        <taxon>Tracheophyta</taxon>
        <taxon>Spermatophyta</taxon>
        <taxon>Magnoliopsida</taxon>
        <taxon>Liliopsida</taxon>
        <taxon>Poales</taxon>
        <taxon>Poaceae</taxon>
        <taxon>PACMAD clade</taxon>
        <taxon>Panicoideae</taxon>
        <taxon>Panicodae</taxon>
        <taxon>Paniceae</taxon>
        <taxon>Dichantheliinae</taxon>
        <taxon>Dichanthelium</taxon>
    </lineage>
</organism>
<dbReference type="Gene3D" id="1.10.630.10">
    <property type="entry name" value="Cytochrome P450"/>
    <property type="match status" value="2"/>
</dbReference>
<evidence type="ECO:0000256" key="3">
    <source>
        <dbReference type="ARBA" id="ARBA00023004"/>
    </source>
</evidence>
<dbReference type="GO" id="GO:0005506">
    <property type="term" value="F:iron ion binding"/>
    <property type="evidence" value="ECO:0007669"/>
    <property type="project" value="InterPro"/>
</dbReference>
<dbReference type="InterPro" id="IPR001128">
    <property type="entry name" value="Cyt_P450"/>
</dbReference>
<dbReference type="InterPro" id="IPR017972">
    <property type="entry name" value="Cyt_P450_CS"/>
</dbReference>
<proteinExistence type="inferred from homology"/>
<keyword evidence="4 5" id="KW-0349">Heme</keyword>
<keyword evidence="3 4" id="KW-0408">Iron</keyword>
<dbReference type="GO" id="GO:0020037">
    <property type="term" value="F:heme binding"/>
    <property type="evidence" value="ECO:0007669"/>
    <property type="project" value="InterPro"/>
</dbReference>
<keyword evidence="7" id="KW-1185">Reference proteome</keyword>
<dbReference type="GO" id="GO:0016705">
    <property type="term" value="F:oxidoreductase activity, acting on paired donors, with incorporation or reduction of molecular oxygen"/>
    <property type="evidence" value="ECO:0007669"/>
    <property type="project" value="InterPro"/>
</dbReference>
<dbReference type="SUPFAM" id="SSF48264">
    <property type="entry name" value="Cytochrome P450"/>
    <property type="match status" value="1"/>
</dbReference>
<evidence type="ECO:0000256" key="1">
    <source>
        <dbReference type="ARBA" id="ARBA00010617"/>
    </source>
</evidence>
<evidence type="ECO:0000313" key="7">
    <source>
        <dbReference type="Proteomes" id="UP000095767"/>
    </source>
</evidence>
<dbReference type="OrthoDB" id="2789670at2759"/>
<dbReference type="PRINTS" id="PR00463">
    <property type="entry name" value="EP450I"/>
</dbReference>
<keyword evidence="2 4" id="KW-0479">Metal-binding</keyword>
<dbReference type="EMBL" id="LWDX02048222">
    <property type="protein sequence ID" value="OEL21321.1"/>
    <property type="molecule type" value="Genomic_DNA"/>
</dbReference>
<comment type="similarity">
    <text evidence="1 5">Belongs to the cytochrome P450 family.</text>
</comment>
<dbReference type="Pfam" id="PF00067">
    <property type="entry name" value="p450"/>
    <property type="match status" value="2"/>
</dbReference>
<keyword evidence="5" id="KW-0560">Oxidoreductase</keyword>
<evidence type="ECO:0000256" key="5">
    <source>
        <dbReference type="RuleBase" id="RU000461"/>
    </source>
</evidence>
<evidence type="ECO:0000256" key="2">
    <source>
        <dbReference type="ARBA" id="ARBA00022723"/>
    </source>
</evidence>
<keyword evidence="5 6" id="KW-0503">Monooxygenase</keyword>
<dbReference type="PANTHER" id="PTHR47955:SF14">
    <property type="entry name" value="OS01G0543600 PROTEIN"/>
    <property type="match status" value="1"/>
</dbReference>
<protein>
    <submittedName>
        <fullName evidence="6">Indolin-2-one monooxygenase</fullName>
    </submittedName>
</protein>
<dbReference type="AlphaFoldDB" id="A0A1E5V874"/>
<sequence length="442" mass="48734">MTRRRHHHSSDRRSNDSRLHLQVCPSSATCTSSAASRTSPSAAWPRSTPVAAAAVSCSSASAPSPTLSIVSSPRAAELILRTHDHFFASRPASTIAYAPYGENWRQLKKLVTTHLLTVKKVHSYCRARQQDQVHLVVAKIREAAASRKAVDISEIMNTFANDIACRAVSGNFFRVEGQNKRFGELDCTTSLLVGGFNLEDYFPGLVNSLGFLTSRFLSKRVDEAQKRWDELLEKIISDHEGRNIMHLHGGGAEQEGSDFIHLLLSVQQEYGITSDHIKAILMDLFTAGTGTASVVLELAMAERMRSPQHMTKLQAETVSLMDTKYPPGLEPSSTYGLLVEIIESWEKPEEFMPERFTEGGSAVAIDFKGNDFQFLPFGAGRRMCPGLNFGLATVEIMLANLLYCFDWGLPAGMEKEGINMTEVFGAVVHLKEKLLLVPKSAS</sequence>
<feature type="binding site" description="axial binding residue" evidence="4">
    <location>
        <position position="384"/>
    </location>
    <ligand>
        <name>heme</name>
        <dbReference type="ChEBI" id="CHEBI:30413"/>
    </ligand>
    <ligandPart>
        <name>Fe</name>
        <dbReference type="ChEBI" id="CHEBI:18248"/>
    </ligandPart>
</feature>
<accession>A0A1E5V874</accession>
<dbReference type="GO" id="GO:0004497">
    <property type="term" value="F:monooxygenase activity"/>
    <property type="evidence" value="ECO:0007669"/>
    <property type="project" value="UniProtKB-KW"/>
</dbReference>
<dbReference type="InterPro" id="IPR002401">
    <property type="entry name" value="Cyt_P450_E_grp-I"/>
</dbReference>
<evidence type="ECO:0000313" key="6">
    <source>
        <dbReference type="EMBL" id="OEL21321.1"/>
    </source>
</evidence>
<comment type="cofactor">
    <cofactor evidence="4">
        <name>heme</name>
        <dbReference type="ChEBI" id="CHEBI:30413"/>
    </cofactor>
</comment>
<dbReference type="InterPro" id="IPR036396">
    <property type="entry name" value="Cyt_P450_sf"/>
</dbReference>
<dbReference type="STRING" id="888268.A0A1E5V874"/>
<dbReference type="PROSITE" id="PS00086">
    <property type="entry name" value="CYTOCHROME_P450"/>
    <property type="match status" value="1"/>
</dbReference>